<dbReference type="EMBL" id="CP163445">
    <property type="protein sequence ID" value="XDQ82809.1"/>
    <property type="molecule type" value="Genomic_DNA"/>
</dbReference>
<feature type="compositionally biased region" description="Basic and acidic residues" evidence="1">
    <location>
        <begin position="10"/>
        <end position="22"/>
    </location>
</feature>
<evidence type="ECO:0000313" key="2">
    <source>
        <dbReference type="EMBL" id="XDQ82809.1"/>
    </source>
</evidence>
<feature type="compositionally biased region" description="Polar residues" evidence="1">
    <location>
        <begin position="28"/>
        <end position="41"/>
    </location>
</feature>
<dbReference type="AlphaFoldDB" id="A0AB39TUG7"/>
<organism evidence="2">
    <name type="scientific">Streptomyces sp. Y1</name>
    <dbReference type="NCBI Taxonomy" id="3238634"/>
    <lineage>
        <taxon>Bacteria</taxon>
        <taxon>Bacillati</taxon>
        <taxon>Actinomycetota</taxon>
        <taxon>Actinomycetes</taxon>
        <taxon>Kitasatosporales</taxon>
        <taxon>Streptomycetaceae</taxon>
        <taxon>Streptomyces</taxon>
    </lineage>
</organism>
<gene>
    <name evidence="2" type="ORF">AB2U05_32055</name>
</gene>
<feature type="region of interest" description="Disordered" evidence="1">
    <location>
        <begin position="1"/>
        <end position="54"/>
    </location>
</feature>
<dbReference type="RefSeq" id="WP_369185071.1">
    <property type="nucleotide sequence ID" value="NZ_CP163445.1"/>
</dbReference>
<proteinExistence type="predicted"/>
<accession>A0AB39TUG7</accession>
<sequence length="54" mass="5955">MTDMSGRFEPSTDRDEDVRAADPEEGITSMQNLHAQDTSQAEGEDMLEEPGRNG</sequence>
<name>A0AB39TUG7_9ACTN</name>
<protein>
    <recommendedName>
        <fullName evidence="3">Serine kinase/phosphatase</fullName>
    </recommendedName>
</protein>
<evidence type="ECO:0000256" key="1">
    <source>
        <dbReference type="SAM" id="MobiDB-lite"/>
    </source>
</evidence>
<evidence type="ECO:0008006" key="3">
    <source>
        <dbReference type="Google" id="ProtNLM"/>
    </source>
</evidence>
<reference evidence="2" key="1">
    <citation type="submission" date="2024-07" db="EMBL/GenBank/DDBJ databases">
        <authorList>
            <person name="Yu S.T."/>
        </authorList>
    </citation>
    <scope>NUCLEOTIDE SEQUENCE</scope>
    <source>
        <strain evidence="2">Y1</strain>
    </source>
</reference>